<accession>A0A6J4V002</accession>
<sequence length="81" mass="8295">MELAYAVTSALQTRGGLRPVLAPYSTGRGTFTCRHGGYAVAVFPFIGDATPFDVGLSDEGLAQAATLVAAVHRSSPALTGL</sequence>
<protein>
    <recommendedName>
        <fullName evidence="2">Aminoglycoside phosphotransferase domain-containing protein</fullName>
    </recommendedName>
</protein>
<organism evidence="1">
    <name type="scientific">uncultured Thermomicrobiales bacterium</name>
    <dbReference type="NCBI Taxonomy" id="1645740"/>
    <lineage>
        <taxon>Bacteria</taxon>
        <taxon>Pseudomonadati</taxon>
        <taxon>Thermomicrobiota</taxon>
        <taxon>Thermomicrobia</taxon>
        <taxon>Thermomicrobiales</taxon>
        <taxon>environmental samples</taxon>
    </lineage>
</organism>
<name>A0A6J4V002_9BACT</name>
<gene>
    <name evidence="1" type="ORF">AVDCRST_MAG88-1834</name>
</gene>
<dbReference type="AlphaFoldDB" id="A0A6J4V002"/>
<evidence type="ECO:0008006" key="2">
    <source>
        <dbReference type="Google" id="ProtNLM"/>
    </source>
</evidence>
<feature type="non-terminal residue" evidence="1">
    <location>
        <position position="81"/>
    </location>
</feature>
<dbReference type="EMBL" id="CADCWM010000510">
    <property type="protein sequence ID" value="CAA9565276.1"/>
    <property type="molecule type" value="Genomic_DNA"/>
</dbReference>
<proteinExistence type="predicted"/>
<reference evidence="1" key="1">
    <citation type="submission" date="2020-02" db="EMBL/GenBank/DDBJ databases">
        <authorList>
            <person name="Meier V. D."/>
        </authorList>
    </citation>
    <scope>NUCLEOTIDE SEQUENCE</scope>
    <source>
        <strain evidence="1">AVDCRST_MAG88</strain>
    </source>
</reference>
<evidence type="ECO:0000313" key="1">
    <source>
        <dbReference type="EMBL" id="CAA9565276.1"/>
    </source>
</evidence>